<dbReference type="AlphaFoldDB" id="A0A446CMJ1"/>
<keyword evidence="1" id="KW-0812">Transmembrane</keyword>
<name>A0A446CMJ1_9BURK</name>
<evidence type="ECO:0000313" key="2">
    <source>
        <dbReference type="EMBL" id="SSW68988.1"/>
    </source>
</evidence>
<evidence type="ECO:0000313" key="3">
    <source>
        <dbReference type="Proteomes" id="UP000289465"/>
    </source>
</evidence>
<keyword evidence="1" id="KW-0472">Membrane</keyword>
<feature type="transmembrane region" description="Helical" evidence="1">
    <location>
        <begin position="63"/>
        <end position="86"/>
    </location>
</feature>
<evidence type="ECO:0000256" key="1">
    <source>
        <dbReference type="SAM" id="Phobius"/>
    </source>
</evidence>
<protein>
    <submittedName>
        <fullName evidence="2">Uncharacterized protein</fullName>
    </submittedName>
</protein>
<gene>
    <name evidence="2" type="ORF">AVE30378_03312</name>
</gene>
<organism evidence="2 3">
    <name type="scientific">Achromobacter veterisilvae</name>
    <dbReference type="NCBI Taxonomy" id="2069367"/>
    <lineage>
        <taxon>Bacteria</taxon>
        <taxon>Pseudomonadati</taxon>
        <taxon>Pseudomonadota</taxon>
        <taxon>Betaproteobacteria</taxon>
        <taxon>Burkholderiales</taxon>
        <taxon>Alcaligenaceae</taxon>
        <taxon>Achromobacter</taxon>
    </lineage>
</organism>
<proteinExistence type="predicted"/>
<reference evidence="2 3" key="1">
    <citation type="submission" date="2018-07" db="EMBL/GenBank/DDBJ databases">
        <authorList>
            <person name="Peeters C."/>
        </authorList>
    </citation>
    <scope>NUCLEOTIDE SEQUENCE [LARGE SCALE GENOMIC DNA]</scope>
    <source>
        <strain evidence="2 3">LMG 30378</strain>
    </source>
</reference>
<sequence>MPRHPDRGGGSRIIAAMIPISLPSTEFFVFLFVSQLAGLALLGWLAVLAASRRARQRFGRRPWLHGGALLALAAMSAFYIFIRYVFWTVDREYDRLEAARRVTLEQPQTLGGVAMPAGARLVLEREGQPERYTEATFDAPVPAFGMRATRIVRYLRTEYDRETYEELGAHPHTLYLWGAGVQDVAGWRCDTTEKVEFRVEKKGARPEFESCTLGAGNRAGEIALPAGAEVRARKGDTYTNGHVEPLNWYVSVDSPEPLAVSGMLLGRPGLRLDDAHRLLGVASAALACPLRLGPYRYPAGTRVQSTAYPLNRRLPDAWVLSPDHGMTVQRDDGEALSEGMSVVQRGDGEVLATLPNAEAGVMLFATIEVEGAPSRASVRCPS</sequence>
<dbReference type="Proteomes" id="UP000289465">
    <property type="component" value="Unassembled WGS sequence"/>
</dbReference>
<feature type="transmembrane region" description="Helical" evidence="1">
    <location>
        <begin position="27"/>
        <end position="51"/>
    </location>
</feature>
<keyword evidence="1" id="KW-1133">Transmembrane helix</keyword>
<dbReference type="EMBL" id="UFQC01000016">
    <property type="protein sequence ID" value="SSW68988.1"/>
    <property type="molecule type" value="Genomic_DNA"/>
</dbReference>
<accession>A0A446CMJ1</accession>